<dbReference type="OrthoDB" id="9799482at2"/>
<dbReference type="InterPro" id="IPR015421">
    <property type="entry name" value="PyrdxlP-dep_Trfase_major"/>
</dbReference>
<dbReference type="Pfam" id="PF00392">
    <property type="entry name" value="GntR"/>
    <property type="match status" value="1"/>
</dbReference>
<evidence type="ECO:0000256" key="4">
    <source>
        <dbReference type="ARBA" id="ARBA00023125"/>
    </source>
</evidence>
<evidence type="ECO:0000256" key="2">
    <source>
        <dbReference type="ARBA" id="ARBA00022898"/>
    </source>
</evidence>
<dbReference type="InterPro" id="IPR000524">
    <property type="entry name" value="Tscrpt_reg_HTH_GntR"/>
</dbReference>
<dbReference type="Gene3D" id="1.10.10.10">
    <property type="entry name" value="Winged helix-like DNA-binding domain superfamily/Winged helix DNA-binding domain"/>
    <property type="match status" value="1"/>
</dbReference>
<evidence type="ECO:0000259" key="6">
    <source>
        <dbReference type="PROSITE" id="PS50949"/>
    </source>
</evidence>
<protein>
    <submittedName>
        <fullName evidence="7">Transcriptional regulator, GntR family</fullName>
    </submittedName>
</protein>
<dbReference type="GO" id="GO:0003700">
    <property type="term" value="F:DNA-binding transcription factor activity"/>
    <property type="evidence" value="ECO:0007669"/>
    <property type="project" value="InterPro"/>
</dbReference>
<reference evidence="7 8" key="1">
    <citation type="submission" date="2017-06" db="EMBL/GenBank/DDBJ databases">
        <authorList>
            <person name="Kim H.J."/>
            <person name="Triplett B.A."/>
        </authorList>
    </citation>
    <scope>NUCLEOTIDE SEQUENCE [LARGE SCALE GENOMIC DNA]</scope>
    <source>
        <strain evidence="7 8">SCA</strain>
    </source>
</reference>
<dbReference type="Gene3D" id="3.90.1150.10">
    <property type="entry name" value="Aspartate Aminotransferase, domain 1"/>
    <property type="match status" value="1"/>
</dbReference>
<dbReference type="SUPFAM" id="SSF46785">
    <property type="entry name" value="Winged helix' DNA-binding domain"/>
    <property type="match status" value="1"/>
</dbReference>
<dbReference type="RefSeq" id="WP_089282656.1">
    <property type="nucleotide sequence ID" value="NZ_FZOJ01000007.1"/>
</dbReference>
<dbReference type="SMART" id="SM00345">
    <property type="entry name" value="HTH_GNTR"/>
    <property type="match status" value="1"/>
</dbReference>
<keyword evidence="5" id="KW-0804">Transcription</keyword>
<dbReference type="InterPro" id="IPR036390">
    <property type="entry name" value="WH_DNA-bd_sf"/>
</dbReference>
<dbReference type="EMBL" id="FZOJ01000007">
    <property type="protein sequence ID" value="SNS31161.1"/>
    <property type="molecule type" value="Genomic_DNA"/>
</dbReference>
<keyword evidence="4" id="KW-0238">DNA-binding</keyword>
<evidence type="ECO:0000256" key="5">
    <source>
        <dbReference type="ARBA" id="ARBA00023163"/>
    </source>
</evidence>
<dbReference type="PANTHER" id="PTHR46577">
    <property type="entry name" value="HTH-TYPE TRANSCRIPTIONAL REGULATORY PROTEIN GABR"/>
    <property type="match status" value="1"/>
</dbReference>
<dbReference type="GO" id="GO:0003824">
    <property type="term" value="F:catalytic activity"/>
    <property type="evidence" value="ECO:0007669"/>
    <property type="project" value="UniProtKB-ARBA"/>
</dbReference>
<dbReference type="InterPro" id="IPR015422">
    <property type="entry name" value="PyrdxlP-dep_Trfase_small"/>
</dbReference>
<name>A0A239DGX9_9FIRM</name>
<evidence type="ECO:0000256" key="1">
    <source>
        <dbReference type="ARBA" id="ARBA00005384"/>
    </source>
</evidence>
<dbReference type="GO" id="GO:0003677">
    <property type="term" value="F:DNA binding"/>
    <property type="evidence" value="ECO:0007669"/>
    <property type="project" value="UniProtKB-KW"/>
</dbReference>
<dbReference type="PANTHER" id="PTHR46577:SF1">
    <property type="entry name" value="HTH-TYPE TRANSCRIPTIONAL REGULATORY PROTEIN GABR"/>
    <property type="match status" value="1"/>
</dbReference>
<dbReference type="InterPro" id="IPR015424">
    <property type="entry name" value="PyrdxlP-dep_Trfase"/>
</dbReference>
<dbReference type="Proteomes" id="UP000198304">
    <property type="component" value="Unassembled WGS sequence"/>
</dbReference>
<dbReference type="InterPro" id="IPR051446">
    <property type="entry name" value="HTH_trans_reg/aminotransferase"/>
</dbReference>
<dbReference type="AlphaFoldDB" id="A0A239DGX9"/>
<evidence type="ECO:0000256" key="3">
    <source>
        <dbReference type="ARBA" id="ARBA00023015"/>
    </source>
</evidence>
<dbReference type="CDD" id="cd00609">
    <property type="entry name" value="AAT_like"/>
    <property type="match status" value="1"/>
</dbReference>
<evidence type="ECO:0000313" key="7">
    <source>
        <dbReference type="EMBL" id="SNS31161.1"/>
    </source>
</evidence>
<accession>A0A239DGX9</accession>
<feature type="domain" description="HTH gntR-type" evidence="6">
    <location>
        <begin position="22"/>
        <end position="90"/>
    </location>
</feature>
<dbReference type="Gene3D" id="3.40.640.10">
    <property type="entry name" value="Type I PLP-dependent aspartate aminotransferase-like (Major domain)"/>
    <property type="match status" value="1"/>
</dbReference>
<dbReference type="PROSITE" id="PS50949">
    <property type="entry name" value="HTH_GNTR"/>
    <property type="match status" value="1"/>
</dbReference>
<evidence type="ECO:0000313" key="8">
    <source>
        <dbReference type="Proteomes" id="UP000198304"/>
    </source>
</evidence>
<comment type="similarity">
    <text evidence="1">In the C-terminal section; belongs to the class-I pyridoxal-phosphate-dependent aminotransferase family.</text>
</comment>
<keyword evidence="8" id="KW-1185">Reference proteome</keyword>
<keyword evidence="2" id="KW-0663">Pyridoxal phosphate</keyword>
<keyword evidence="3" id="KW-0805">Transcription regulation</keyword>
<dbReference type="InterPro" id="IPR004839">
    <property type="entry name" value="Aminotransferase_I/II_large"/>
</dbReference>
<dbReference type="Pfam" id="PF00155">
    <property type="entry name" value="Aminotran_1_2"/>
    <property type="match status" value="1"/>
</dbReference>
<dbReference type="SUPFAM" id="SSF53383">
    <property type="entry name" value="PLP-dependent transferases"/>
    <property type="match status" value="1"/>
</dbReference>
<dbReference type="InterPro" id="IPR036388">
    <property type="entry name" value="WH-like_DNA-bd_sf"/>
</dbReference>
<dbReference type="GO" id="GO:0030170">
    <property type="term" value="F:pyridoxal phosphate binding"/>
    <property type="evidence" value="ECO:0007669"/>
    <property type="project" value="InterPro"/>
</dbReference>
<gene>
    <name evidence="7" type="ORF">SAMN05446037_1007153</name>
</gene>
<sequence>MPVNSFEHYPMSWKPERNQLTNPLYVSITKLLEQDIAAGILAPHTKLPPQRELADFLDVNLSTITRAFKICELKGLIYATTGKGTFVSPGANMPNVFTNHESAIDFIEMGVIKPFYQTNSIILNTIQSVLNKPCAERLLEYSNPLGTPFQKQAAQKWLARFQLNTSIDNIMIASGAQNALTITLISLFKPGDKIATDTFTHPNFMNLANLMDIQLVSIAGDECGMLPDALDTICKTNNISGIYLMPNFSNPTNITISLARRKELADVITKHKLILIEDDVYAFLQPQKIAPITGMIPENSVYICSTSKSLCAGLRVAFAAFPDCYRSRIISGIYNINLKTSSFNAEVIAELICSGAAEKIVNKKIDLAKERKDVFLRHFSNHEINADNLCFFQWLPLPKHMDGNFFEKLSKVHGVHVFCSDRFAVGNTKRQTYARIALSSPTDIAELEKGLKIIKSLLENKDISTLKYEFIV</sequence>
<proteinExistence type="inferred from homology"/>
<dbReference type="CDD" id="cd07377">
    <property type="entry name" value="WHTH_GntR"/>
    <property type="match status" value="1"/>
</dbReference>
<organism evidence="7 8">
    <name type="scientific">Anaerovirgula multivorans</name>
    <dbReference type="NCBI Taxonomy" id="312168"/>
    <lineage>
        <taxon>Bacteria</taxon>
        <taxon>Bacillati</taxon>
        <taxon>Bacillota</taxon>
        <taxon>Clostridia</taxon>
        <taxon>Peptostreptococcales</taxon>
        <taxon>Natronincolaceae</taxon>
        <taxon>Anaerovirgula</taxon>
    </lineage>
</organism>